<evidence type="ECO:0000256" key="3">
    <source>
        <dbReference type="ARBA" id="ARBA00022475"/>
    </source>
</evidence>
<name>A0A8I6RH20_CIMLE</name>
<evidence type="ECO:0000313" key="16">
    <source>
        <dbReference type="Proteomes" id="UP000494040"/>
    </source>
</evidence>
<dbReference type="PANTHER" id="PTHR46473">
    <property type="entry name" value="GH08155P"/>
    <property type="match status" value="1"/>
</dbReference>
<keyword evidence="11" id="KW-1015">Disulfide bond</keyword>
<evidence type="ECO:0000313" key="15">
    <source>
        <dbReference type="EnsemblMetazoa" id="XP_014243759.1"/>
    </source>
</evidence>
<keyword evidence="3" id="KW-1003">Cell membrane</keyword>
<keyword evidence="10 14" id="KW-0472">Membrane</keyword>
<dbReference type="Proteomes" id="UP000494040">
    <property type="component" value="Unassembled WGS sequence"/>
</dbReference>
<reference evidence="15" key="1">
    <citation type="submission" date="2022-01" db="UniProtKB">
        <authorList>
            <consortium name="EnsemblMetazoa"/>
        </authorList>
    </citation>
    <scope>IDENTIFICATION</scope>
</reference>
<evidence type="ECO:0000256" key="7">
    <source>
        <dbReference type="ARBA" id="ARBA00022737"/>
    </source>
</evidence>
<evidence type="ECO:0000256" key="6">
    <source>
        <dbReference type="ARBA" id="ARBA00022729"/>
    </source>
</evidence>
<organism evidence="15 16">
    <name type="scientific">Cimex lectularius</name>
    <name type="common">Bed bug</name>
    <name type="synonym">Acanthia lectularia</name>
    <dbReference type="NCBI Taxonomy" id="79782"/>
    <lineage>
        <taxon>Eukaryota</taxon>
        <taxon>Metazoa</taxon>
        <taxon>Ecdysozoa</taxon>
        <taxon>Arthropoda</taxon>
        <taxon>Hexapoda</taxon>
        <taxon>Insecta</taxon>
        <taxon>Pterygota</taxon>
        <taxon>Neoptera</taxon>
        <taxon>Paraneoptera</taxon>
        <taxon>Hemiptera</taxon>
        <taxon>Heteroptera</taxon>
        <taxon>Panheteroptera</taxon>
        <taxon>Cimicomorpha</taxon>
        <taxon>Cimicidae</taxon>
        <taxon>Cimex</taxon>
    </lineage>
</organism>
<evidence type="ECO:0000256" key="9">
    <source>
        <dbReference type="ARBA" id="ARBA00023065"/>
    </source>
</evidence>
<dbReference type="SMART" id="SM00369">
    <property type="entry name" value="LRR_TYP"/>
    <property type="match status" value="4"/>
</dbReference>
<dbReference type="PANTHER" id="PTHR46473:SF10">
    <property type="entry name" value="LD45603P-RELATED"/>
    <property type="match status" value="1"/>
</dbReference>
<keyword evidence="4" id="KW-0433">Leucine-rich repeat</keyword>
<evidence type="ECO:0008006" key="17">
    <source>
        <dbReference type="Google" id="ProtNLM"/>
    </source>
</evidence>
<dbReference type="GeneID" id="106663445"/>
<dbReference type="PROSITE" id="PS51450">
    <property type="entry name" value="LRR"/>
    <property type="match status" value="1"/>
</dbReference>
<dbReference type="Gene3D" id="3.80.10.10">
    <property type="entry name" value="Ribonuclease Inhibitor"/>
    <property type="match status" value="1"/>
</dbReference>
<dbReference type="KEGG" id="clec:106663445"/>
<dbReference type="InterPro" id="IPR001611">
    <property type="entry name" value="Leu-rich_rpt"/>
</dbReference>
<comment type="subcellular location">
    <subcellularLocation>
        <location evidence="1">Cell membrane</location>
        <topology evidence="1">Single-pass membrane protein</topology>
    </subcellularLocation>
</comment>
<dbReference type="RefSeq" id="XP_014243759.1">
    <property type="nucleotide sequence ID" value="XM_014388273.2"/>
</dbReference>
<protein>
    <recommendedName>
        <fullName evidence="17">Leucine-rich repeat-containing protein 59</fullName>
    </recommendedName>
</protein>
<keyword evidence="8 14" id="KW-1133">Transmembrane helix</keyword>
<keyword evidence="6" id="KW-0732">Signal</keyword>
<dbReference type="InterPro" id="IPR003591">
    <property type="entry name" value="Leu-rich_rpt_typical-subtyp"/>
</dbReference>
<dbReference type="OrthoDB" id="1394818at2759"/>
<feature type="compositionally biased region" description="Basic residues" evidence="13">
    <location>
        <begin position="194"/>
        <end position="204"/>
    </location>
</feature>
<keyword evidence="5 14" id="KW-0812">Transmembrane</keyword>
<proteinExistence type="predicted"/>
<dbReference type="GO" id="GO:0034220">
    <property type="term" value="P:monoatomic ion transmembrane transport"/>
    <property type="evidence" value="ECO:0007669"/>
    <property type="project" value="UniProtKB-KW"/>
</dbReference>
<dbReference type="InterPro" id="IPR051432">
    <property type="entry name" value="KCNMA1_auxiliary"/>
</dbReference>
<evidence type="ECO:0000256" key="10">
    <source>
        <dbReference type="ARBA" id="ARBA00023136"/>
    </source>
</evidence>
<keyword evidence="16" id="KW-1185">Reference proteome</keyword>
<feature type="transmembrane region" description="Helical" evidence="14">
    <location>
        <begin position="254"/>
        <end position="275"/>
    </location>
</feature>
<evidence type="ECO:0000256" key="5">
    <source>
        <dbReference type="ARBA" id="ARBA00022692"/>
    </source>
</evidence>
<accession>A0A8I6RH20</accession>
<dbReference type="SUPFAM" id="SSF52058">
    <property type="entry name" value="L domain-like"/>
    <property type="match status" value="1"/>
</dbReference>
<dbReference type="Pfam" id="PF13855">
    <property type="entry name" value="LRR_8"/>
    <property type="match status" value="1"/>
</dbReference>
<keyword evidence="2" id="KW-0813">Transport</keyword>
<feature type="region of interest" description="Disordered" evidence="13">
    <location>
        <begin position="183"/>
        <end position="209"/>
    </location>
</feature>
<evidence type="ECO:0000256" key="11">
    <source>
        <dbReference type="ARBA" id="ARBA00023157"/>
    </source>
</evidence>
<sequence>MKKKINIKEYFDDDNSIDLSLGDLEEVPVKEIATIPKAVFLDLSSNRITSLGNNFSTLLTHLVKLDLSQNRITELPENFGLLIHLKYLDLYQNRLQALPHSFSDLRSLRWLDLKDNPLTPSLAKVVGHCQDSQACQTAAKNAVRHMTQMRNIAIEENKMKQEQKRKHGVFGVHIMVKNLEKQEKEQQQLTQKKENKKKKKKKNNTKSTEQAAELFTNEDILLYKEVMYGLDDMLTEEKRPLSIFRTGWSFIRSIVKVIFIFSLIFGLAMFGLSVFDHGLYKQVSSTIIKNANRMRPSIPKSQFLNSAYKLFYESVKSVSAMLRQNILNLGIYTVNTYNFLTTDEQVQLYVGIFKENIHIAYIKTVDTLSVMYSKLHDYMNTEK</sequence>
<evidence type="ECO:0000256" key="12">
    <source>
        <dbReference type="ARBA" id="ARBA00023303"/>
    </source>
</evidence>
<evidence type="ECO:0000256" key="13">
    <source>
        <dbReference type="SAM" id="MobiDB-lite"/>
    </source>
</evidence>
<keyword evidence="12" id="KW-0407">Ion channel</keyword>
<keyword evidence="7" id="KW-0677">Repeat</keyword>
<evidence type="ECO:0000256" key="1">
    <source>
        <dbReference type="ARBA" id="ARBA00004162"/>
    </source>
</evidence>
<dbReference type="GO" id="GO:0005886">
    <property type="term" value="C:plasma membrane"/>
    <property type="evidence" value="ECO:0007669"/>
    <property type="project" value="UniProtKB-SubCell"/>
</dbReference>
<dbReference type="EnsemblMetazoa" id="XM_014388273.2">
    <property type="protein sequence ID" value="XP_014243759.1"/>
    <property type="gene ID" value="LOC106663445"/>
</dbReference>
<evidence type="ECO:0000256" key="8">
    <source>
        <dbReference type="ARBA" id="ARBA00022989"/>
    </source>
</evidence>
<keyword evidence="9" id="KW-0406">Ion transport</keyword>
<evidence type="ECO:0000256" key="14">
    <source>
        <dbReference type="SAM" id="Phobius"/>
    </source>
</evidence>
<dbReference type="InterPro" id="IPR032675">
    <property type="entry name" value="LRR_dom_sf"/>
</dbReference>
<evidence type="ECO:0000256" key="4">
    <source>
        <dbReference type="ARBA" id="ARBA00022614"/>
    </source>
</evidence>
<dbReference type="AlphaFoldDB" id="A0A8I6RH20"/>
<evidence type="ECO:0000256" key="2">
    <source>
        <dbReference type="ARBA" id="ARBA00022448"/>
    </source>
</evidence>